<sequence>MSCWHAALRSGFFEQKLLRKTGKATTRKGRGSHKAMLDLEISVLDDVVLRRFGWALRGLCGFGKGLIEYHVISFEYGSELIHSLFSKFQVVTIRGGFDKGPSQPTAILWAYSFCI</sequence>
<reference evidence="1 2" key="1">
    <citation type="journal article" date="2019" name="Genome Biol. Evol.">
        <title>Insights into the evolution of the New World diploid cottons (Gossypium, subgenus Houzingenia) based on genome sequencing.</title>
        <authorList>
            <person name="Grover C.E."/>
            <person name="Arick M.A. 2nd"/>
            <person name="Thrash A."/>
            <person name="Conover J.L."/>
            <person name="Sanders W.S."/>
            <person name="Peterson D.G."/>
            <person name="Frelichowski J.E."/>
            <person name="Scheffler J.A."/>
            <person name="Scheffler B.E."/>
            <person name="Wendel J.F."/>
        </authorList>
    </citation>
    <scope>NUCLEOTIDE SEQUENCE [LARGE SCALE GENOMIC DNA]</scope>
    <source>
        <strain evidence="1">8</strain>
        <tissue evidence="1">Leaf</tissue>
    </source>
</reference>
<comment type="caution">
    <text evidence="1">The sequence shown here is derived from an EMBL/GenBank/DDBJ whole genome shotgun (WGS) entry which is preliminary data.</text>
</comment>
<accession>A0A7J8QPB9</accession>
<name>A0A7J8QPB9_GOSRA</name>
<protein>
    <submittedName>
        <fullName evidence="1">Uncharacterized protein</fullName>
    </submittedName>
</protein>
<evidence type="ECO:0000313" key="2">
    <source>
        <dbReference type="Proteomes" id="UP000593578"/>
    </source>
</evidence>
<dbReference type="AlphaFoldDB" id="A0A7J8QPB9"/>
<dbReference type="EMBL" id="JABEZZ010000013">
    <property type="protein sequence ID" value="MBA0603298.1"/>
    <property type="molecule type" value="Genomic_DNA"/>
</dbReference>
<proteinExistence type="predicted"/>
<gene>
    <name evidence="1" type="ORF">Gorai_003448</name>
</gene>
<evidence type="ECO:0000313" key="1">
    <source>
        <dbReference type="EMBL" id="MBA0603298.1"/>
    </source>
</evidence>
<organism evidence="1 2">
    <name type="scientific">Gossypium raimondii</name>
    <name type="common">Peruvian cotton</name>
    <name type="synonym">Gossypium klotzschianum subsp. raimondii</name>
    <dbReference type="NCBI Taxonomy" id="29730"/>
    <lineage>
        <taxon>Eukaryota</taxon>
        <taxon>Viridiplantae</taxon>
        <taxon>Streptophyta</taxon>
        <taxon>Embryophyta</taxon>
        <taxon>Tracheophyta</taxon>
        <taxon>Spermatophyta</taxon>
        <taxon>Magnoliopsida</taxon>
        <taxon>eudicotyledons</taxon>
        <taxon>Gunneridae</taxon>
        <taxon>Pentapetalae</taxon>
        <taxon>rosids</taxon>
        <taxon>malvids</taxon>
        <taxon>Malvales</taxon>
        <taxon>Malvaceae</taxon>
        <taxon>Malvoideae</taxon>
        <taxon>Gossypium</taxon>
    </lineage>
</organism>
<dbReference type="Proteomes" id="UP000593578">
    <property type="component" value="Unassembled WGS sequence"/>
</dbReference>